<evidence type="ECO:0000313" key="3">
    <source>
        <dbReference type="Proteomes" id="UP000054408"/>
    </source>
</evidence>
<name>A0A0L0D3E3_THETB</name>
<evidence type="ECO:0000313" key="2">
    <source>
        <dbReference type="EMBL" id="KNC46705.1"/>
    </source>
</evidence>
<protein>
    <submittedName>
        <fullName evidence="2">Uncharacterized protein</fullName>
    </submittedName>
</protein>
<dbReference type="GeneID" id="25562770"/>
<sequence>MSIPSPTSTGRLAEPRLTPYQEAKVYDPASARSNYSRPLRSSSVHPAPEEEPVATAISRPQTAATSRPSRWSARRPATAPARRLRVTSEESRQAWQALESRLKTPLEVQPRRRRPATAQAGRARPRPTPRSARSTPGTSSFTRYTGSPGYQPHDYSGVAVSPHRGARASSHDTLRPLSTASGRTLGELDETIPVGDELRVISPGYSGVSASPGPVPRRAAYEYDDPVNEVGYTQPPHTPTGWAPTPPVGMRQQRWSSRLMMQYYEAPDVKFGKPDPAAVAAHAVVPRAAPGASGEPVEYIGVDSASHTFRFYRPAPARGPARTLC</sequence>
<feature type="compositionally biased region" description="Polar residues" evidence="1">
    <location>
        <begin position="1"/>
        <end position="10"/>
    </location>
</feature>
<gene>
    <name evidence="2" type="ORF">AMSG_03142</name>
</gene>
<reference evidence="2 3" key="1">
    <citation type="submission" date="2010-05" db="EMBL/GenBank/DDBJ databases">
        <title>The Genome Sequence of Thecamonas trahens ATCC 50062.</title>
        <authorList>
            <consortium name="The Broad Institute Genome Sequencing Platform"/>
            <person name="Russ C."/>
            <person name="Cuomo C."/>
            <person name="Shea T."/>
            <person name="Young S.K."/>
            <person name="Zeng Q."/>
            <person name="Koehrsen M."/>
            <person name="Haas B."/>
            <person name="Borodovsky M."/>
            <person name="Guigo R."/>
            <person name="Alvarado L."/>
            <person name="Berlin A."/>
            <person name="Bochicchio J."/>
            <person name="Borenstein D."/>
            <person name="Chapman S."/>
            <person name="Chen Z."/>
            <person name="Freedman E."/>
            <person name="Gellesch M."/>
            <person name="Goldberg J."/>
            <person name="Griggs A."/>
            <person name="Gujja S."/>
            <person name="Heilman E."/>
            <person name="Heiman D."/>
            <person name="Hepburn T."/>
            <person name="Howarth C."/>
            <person name="Jen D."/>
            <person name="Larson L."/>
            <person name="Mehta T."/>
            <person name="Park D."/>
            <person name="Pearson M."/>
            <person name="Roberts A."/>
            <person name="Saif S."/>
            <person name="Shenoy N."/>
            <person name="Sisk P."/>
            <person name="Stolte C."/>
            <person name="Sykes S."/>
            <person name="Thomson T."/>
            <person name="Walk T."/>
            <person name="White J."/>
            <person name="Yandava C."/>
            <person name="Burger G."/>
            <person name="Gray M.W."/>
            <person name="Holland P.W.H."/>
            <person name="King N."/>
            <person name="Lang F.B.F."/>
            <person name="Roger A.J."/>
            <person name="Ruiz-Trillo I."/>
            <person name="Lander E."/>
            <person name="Nusbaum C."/>
        </authorList>
    </citation>
    <scope>NUCLEOTIDE SEQUENCE [LARGE SCALE GENOMIC DNA]</scope>
    <source>
        <strain evidence="2 3">ATCC 50062</strain>
    </source>
</reference>
<feature type="compositionally biased region" description="Low complexity" evidence="1">
    <location>
        <begin position="129"/>
        <end position="140"/>
    </location>
</feature>
<dbReference type="AlphaFoldDB" id="A0A0L0D3E3"/>
<keyword evidence="3" id="KW-1185">Reference proteome</keyword>
<proteinExistence type="predicted"/>
<feature type="compositionally biased region" description="Low complexity" evidence="1">
    <location>
        <begin position="62"/>
        <end position="81"/>
    </location>
</feature>
<feature type="compositionally biased region" description="Polar residues" evidence="1">
    <location>
        <begin position="31"/>
        <end position="44"/>
    </location>
</feature>
<evidence type="ECO:0000256" key="1">
    <source>
        <dbReference type="SAM" id="MobiDB-lite"/>
    </source>
</evidence>
<dbReference type="Proteomes" id="UP000054408">
    <property type="component" value="Unassembled WGS sequence"/>
</dbReference>
<feature type="region of interest" description="Disordered" evidence="1">
    <location>
        <begin position="1"/>
        <end position="179"/>
    </location>
</feature>
<accession>A0A0L0D3E3</accession>
<dbReference type="EMBL" id="GL349443">
    <property type="protein sequence ID" value="KNC46705.1"/>
    <property type="molecule type" value="Genomic_DNA"/>
</dbReference>
<organism evidence="2 3">
    <name type="scientific">Thecamonas trahens ATCC 50062</name>
    <dbReference type="NCBI Taxonomy" id="461836"/>
    <lineage>
        <taxon>Eukaryota</taxon>
        <taxon>Apusozoa</taxon>
        <taxon>Apusomonadida</taxon>
        <taxon>Apusomonadidae</taxon>
        <taxon>Thecamonas</taxon>
    </lineage>
</organism>
<dbReference type="RefSeq" id="XP_013760471.1">
    <property type="nucleotide sequence ID" value="XM_013905017.1"/>
</dbReference>